<feature type="compositionally biased region" description="Basic and acidic residues" evidence="4">
    <location>
        <begin position="508"/>
        <end position="518"/>
    </location>
</feature>
<evidence type="ECO:0000259" key="5">
    <source>
        <dbReference type="Pfam" id="PF07989"/>
    </source>
</evidence>
<feature type="compositionally biased region" description="Acidic residues" evidence="4">
    <location>
        <begin position="568"/>
        <end position="577"/>
    </location>
</feature>
<accession>A0AAE0NSE6</accession>
<reference evidence="6" key="2">
    <citation type="submission" date="2023-06" db="EMBL/GenBank/DDBJ databases">
        <authorList>
            <consortium name="Lawrence Berkeley National Laboratory"/>
            <person name="Haridas S."/>
            <person name="Hensen N."/>
            <person name="Bonometti L."/>
            <person name="Westerberg I."/>
            <person name="Brannstrom I.O."/>
            <person name="Guillou S."/>
            <person name="Cros-Aarteil S."/>
            <person name="Calhoun S."/>
            <person name="Kuo A."/>
            <person name="Mondo S."/>
            <person name="Pangilinan J."/>
            <person name="Riley R."/>
            <person name="LaButti K."/>
            <person name="Andreopoulos B."/>
            <person name="Lipzen A."/>
            <person name="Chen C."/>
            <person name="Yanf M."/>
            <person name="Daum C."/>
            <person name="Ng V."/>
            <person name="Clum A."/>
            <person name="Steindorff A."/>
            <person name="Ohm R."/>
            <person name="Martin F."/>
            <person name="Silar P."/>
            <person name="Natvig D."/>
            <person name="Lalanne C."/>
            <person name="Gautier V."/>
            <person name="Ament-velasquez S.L."/>
            <person name="Kruys A."/>
            <person name="Hutchinson M.I."/>
            <person name="Powell A.J."/>
            <person name="Barry K."/>
            <person name="Miller A.N."/>
            <person name="Grigoriev I.V."/>
            <person name="Debuchy R."/>
            <person name="Gladieux P."/>
            <person name="Thoren M.H."/>
            <person name="Johannesson H."/>
        </authorList>
    </citation>
    <scope>NUCLEOTIDE SEQUENCE</scope>
    <source>
        <strain evidence="6">CBS 232.78</strain>
    </source>
</reference>
<feature type="region of interest" description="Disordered" evidence="4">
    <location>
        <begin position="282"/>
        <end position="306"/>
    </location>
</feature>
<feature type="compositionally biased region" description="Polar residues" evidence="4">
    <location>
        <begin position="45"/>
        <end position="55"/>
    </location>
</feature>
<feature type="compositionally biased region" description="Polar residues" evidence="4">
    <location>
        <begin position="605"/>
        <end position="617"/>
    </location>
</feature>
<feature type="compositionally biased region" description="Polar residues" evidence="4">
    <location>
        <begin position="462"/>
        <end position="475"/>
    </location>
</feature>
<dbReference type="AlphaFoldDB" id="A0AAE0NSE6"/>
<comment type="caution">
    <text evidence="6">The sequence shown here is derived from an EMBL/GenBank/DDBJ whole genome shotgun (WGS) entry which is preliminary data.</text>
</comment>
<comment type="subcellular location">
    <subcellularLocation>
        <location evidence="1">Cytoplasm</location>
    </subcellularLocation>
</comment>
<feature type="region of interest" description="Disordered" evidence="4">
    <location>
        <begin position="402"/>
        <end position="475"/>
    </location>
</feature>
<dbReference type="Pfam" id="PF07989">
    <property type="entry name" value="Cnn_1N"/>
    <property type="match status" value="1"/>
</dbReference>
<dbReference type="Proteomes" id="UP001285441">
    <property type="component" value="Unassembled WGS sequence"/>
</dbReference>
<feature type="domain" description="Centrosomin N-terminal motif 1" evidence="5">
    <location>
        <begin position="121"/>
        <end position="187"/>
    </location>
</feature>
<keyword evidence="2" id="KW-0963">Cytoplasm</keyword>
<reference evidence="6" key="1">
    <citation type="journal article" date="2023" name="Mol. Phylogenet. Evol.">
        <title>Genome-scale phylogeny and comparative genomics of the fungal order Sordariales.</title>
        <authorList>
            <person name="Hensen N."/>
            <person name="Bonometti L."/>
            <person name="Westerberg I."/>
            <person name="Brannstrom I.O."/>
            <person name="Guillou S."/>
            <person name="Cros-Aarteil S."/>
            <person name="Calhoun S."/>
            <person name="Haridas S."/>
            <person name="Kuo A."/>
            <person name="Mondo S."/>
            <person name="Pangilinan J."/>
            <person name="Riley R."/>
            <person name="LaButti K."/>
            <person name="Andreopoulos B."/>
            <person name="Lipzen A."/>
            <person name="Chen C."/>
            <person name="Yan M."/>
            <person name="Daum C."/>
            <person name="Ng V."/>
            <person name="Clum A."/>
            <person name="Steindorff A."/>
            <person name="Ohm R.A."/>
            <person name="Martin F."/>
            <person name="Silar P."/>
            <person name="Natvig D.O."/>
            <person name="Lalanne C."/>
            <person name="Gautier V."/>
            <person name="Ament-Velasquez S.L."/>
            <person name="Kruys A."/>
            <person name="Hutchinson M.I."/>
            <person name="Powell A.J."/>
            <person name="Barry K."/>
            <person name="Miller A.N."/>
            <person name="Grigoriev I.V."/>
            <person name="Debuchy R."/>
            <person name="Gladieux P."/>
            <person name="Hiltunen Thoren M."/>
            <person name="Johannesson H."/>
        </authorList>
    </citation>
    <scope>NUCLEOTIDE SEQUENCE</scope>
    <source>
        <strain evidence="6">CBS 232.78</strain>
    </source>
</reference>
<feature type="region of interest" description="Disordered" evidence="4">
    <location>
        <begin position="319"/>
        <end position="383"/>
    </location>
</feature>
<dbReference type="GO" id="GO:0005815">
    <property type="term" value="C:microtubule organizing center"/>
    <property type="evidence" value="ECO:0007669"/>
    <property type="project" value="InterPro"/>
</dbReference>
<dbReference type="EMBL" id="JAULSW010000003">
    <property type="protein sequence ID" value="KAK3386822.1"/>
    <property type="molecule type" value="Genomic_DNA"/>
</dbReference>
<feature type="region of interest" description="Disordered" evidence="4">
    <location>
        <begin position="1"/>
        <end position="120"/>
    </location>
</feature>
<evidence type="ECO:0000256" key="2">
    <source>
        <dbReference type="ARBA" id="ARBA00022490"/>
    </source>
</evidence>
<feature type="compositionally biased region" description="Polar residues" evidence="4">
    <location>
        <begin position="349"/>
        <end position="367"/>
    </location>
</feature>
<organism evidence="6 7">
    <name type="scientific">Podospora didyma</name>
    <dbReference type="NCBI Taxonomy" id="330526"/>
    <lineage>
        <taxon>Eukaryota</taxon>
        <taxon>Fungi</taxon>
        <taxon>Dikarya</taxon>
        <taxon>Ascomycota</taxon>
        <taxon>Pezizomycotina</taxon>
        <taxon>Sordariomycetes</taxon>
        <taxon>Sordariomycetidae</taxon>
        <taxon>Sordariales</taxon>
        <taxon>Podosporaceae</taxon>
        <taxon>Podospora</taxon>
    </lineage>
</organism>
<feature type="compositionally biased region" description="Basic and acidic residues" evidence="4">
    <location>
        <begin position="57"/>
        <end position="71"/>
    </location>
</feature>
<feature type="coiled-coil region" evidence="3">
    <location>
        <begin position="121"/>
        <end position="211"/>
    </location>
</feature>
<feature type="compositionally biased region" description="Basic and acidic residues" evidence="4">
    <location>
        <begin position="33"/>
        <end position="44"/>
    </location>
</feature>
<feature type="compositionally biased region" description="Polar residues" evidence="4">
    <location>
        <begin position="402"/>
        <end position="413"/>
    </location>
</feature>
<feature type="compositionally biased region" description="Basic and acidic residues" evidence="4">
    <location>
        <begin position="590"/>
        <end position="599"/>
    </location>
</feature>
<keyword evidence="3" id="KW-0175">Coiled coil</keyword>
<feature type="compositionally biased region" description="Polar residues" evidence="4">
    <location>
        <begin position="22"/>
        <end position="32"/>
    </location>
</feature>
<keyword evidence="7" id="KW-1185">Reference proteome</keyword>
<dbReference type="GO" id="GO:0005737">
    <property type="term" value="C:cytoplasm"/>
    <property type="evidence" value="ECO:0007669"/>
    <property type="project" value="UniProtKB-SubCell"/>
</dbReference>
<proteinExistence type="predicted"/>
<protein>
    <recommendedName>
        <fullName evidence="5">Centrosomin N-terminal motif 1 domain-containing protein</fullName>
    </recommendedName>
</protein>
<evidence type="ECO:0000256" key="4">
    <source>
        <dbReference type="SAM" id="MobiDB-lite"/>
    </source>
</evidence>
<evidence type="ECO:0000313" key="7">
    <source>
        <dbReference type="Proteomes" id="UP001285441"/>
    </source>
</evidence>
<feature type="region of interest" description="Disordered" evidence="4">
    <location>
        <begin position="685"/>
        <end position="939"/>
    </location>
</feature>
<feature type="region of interest" description="Disordered" evidence="4">
    <location>
        <begin position="496"/>
        <end position="617"/>
    </location>
</feature>
<gene>
    <name evidence="6" type="ORF">B0H63DRAFT_392332</name>
</gene>
<dbReference type="InterPro" id="IPR012943">
    <property type="entry name" value="Cnn_1N"/>
</dbReference>
<feature type="compositionally biased region" description="Polar residues" evidence="4">
    <location>
        <begin position="496"/>
        <end position="506"/>
    </location>
</feature>
<feature type="compositionally biased region" description="Basic and acidic residues" evidence="4">
    <location>
        <begin position="284"/>
        <end position="295"/>
    </location>
</feature>
<evidence type="ECO:0000256" key="1">
    <source>
        <dbReference type="ARBA" id="ARBA00004496"/>
    </source>
</evidence>
<name>A0AAE0NSE6_9PEZI</name>
<sequence>MSNNSSTTSSQQVAPAYRLPQSRGSRTPASASDRSRSHLSREASEQSLPPMSTFLQERLERERRVESERSLSRASNEAMSASGDVRAVQSSPARSKHNDSRRPGSSDGNVDPAPKKKGLGLKEMEQTLSTLHKQNFDLKLELFHRRERQSGMEERLEKLENEKAQTDEMNDQLIQELEKRDKAVEEAVAMIVVLEARVEQLLREREMVRQVEQEGLFYAQSDSNSNSTGSPPTPRMQKLELPTLDNAKVLNRMPSFLSEQSENTENLRNVYLGVRGSVLSLPRMNEDSPDTDRSAHNGVHSPTLSVLSESSFMSIYGQREVGGRSPSPPNHGSPGTDGPAKNRGAPMLGSSSTVMSVTPTRPRQPSDYQDDGNNRYQNLNDVLDLGGSPLQRLEKLEMTLSAMNQASRPSTSAQEKEQSHSARSAPLHTQPKTKQEKRDALQRVLTQGQLGRESHALPPTPDTISTSTLRRYQNSDSSLSKELSLANERSYLALSETTASQTSGYDGSSRRPDLRDQASRTASTTAFDSRKQLPDNGPSFDTHFNMSQPRRPRSTSETTLSHRRNDWDSESSDDEFGNDANSVASSLDPWLKESLKPNRDGALNPMNSASQAGLGSNSGRISPDLFSFPVGSTGWATNAMFGTLGGSGYMGATGPSTSPSLMADALDALGDSLSTPLFGSGLVTPVLGSSNPAPPPPDRRSSLHARTGSTSVLNGAGSVPPSPARPSPMSSRFKKSPARGNRTRSNSIDAQPPLAQPALSSEQALRQNRAKTVPPKQLHLPPPSQSHEAQEKSQVLPKQRHYPPTASQAPRSRGLNNLFRRSTGSAEAPQLPAPSIASPTDTSFKTAPVQPVGVPSWGMRGSFADDDRASATPPPIQRNKGPMRVDNDDGGAPLEPPGGGGAPIGNIPGPESSAPAPTGGGKRKWLGLGRVGSLRNRGA</sequence>
<feature type="compositionally biased region" description="Low complexity" evidence="4">
    <location>
        <begin position="1"/>
        <end position="12"/>
    </location>
</feature>
<evidence type="ECO:0000313" key="6">
    <source>
        <dbReference type="EMBL" id="KAK3386822.1"/>
    </source>
</evidence>
<evidence type="ECO:0000256" key="3">
    <source>
        <dbReference type="SAM" id="Coils"/>
    </source>
</evidence>